<dbReference type="InterPro" id="IPR036227">
    <property type="entry name" value="Ribosomal_uL15/eL18_sf"/>
</dbReference>
<evidence type="ECO:0000256" key="4">
    <source>
        <dbReference type="SAM" id="MobiDB-lite"/>
    </source>
</evidence>
<evidence type="ECO:0000256" key="3">
    <source>
        <dbReference type="ARBA" id="ARBA00023274"/>
    </source>
</evidence>
<evidence type="ECO:0000256" key="2">
    <source>
        <dbReference type="ARBA" id="ARBA00022980"/>
    </source>
</evidence>
<reference evidence="6" key="1">
    <citation type="submission" date="2022-07" db="EMBL/GenBank/DDBJ databases">
        <title>Draft genome sequence of Zalerion maritima ATCC 34329, a (micro)plastics degrading marine fungus.</title>
        <authorList>
            <person name="Paco A."/>
            <person name="Goncalves M.F.M."/>
            <person name="Rocha-Santos T.A.P."/>
            <person name="Alves A."/>
        </authorList>
    </citation>
    <scope>NUCLEOTIDE SEQUENCE</scope>
    <source>
        <strain evidence="6">ATCC 34329</strain>
    </source>
</reference>
<feature type="region of interest" description="Disordered" evidence="4">
    <location>
        <begin position="54"/>
        <end position="92"/>
    </location>
</feature>
<evidence type="ECO:0000313" key="7">
    <source>
        <dbReference type="Proteomes" id="UP001201980"/>
    </source>
</evidence>
<organism evidence="6 7">
    <name type="scientific">Zalerion maritima</name>
    <dbReference type="NCBI Taxonomy" id="339359"/>
    <lineage>
        <taxon>Eukaryota</taxon>
        <taxon>Fungi</taxon>
        <taxon>Dikarya</taxon>
        <taxon>Ascomycota</taxon>
        <taxon>Pezizomycotina</taxon>
        <taxon>Sordariomycetes</taxon>
        <taxon>Lulworthiomycetidae</taxon>
        <taxon>Lulworthiales</taxon>
        <taxon>Lulworthiaceae</taxon>
        <taxon>Zalerion</taxon>
    </lineage>
</organism>
<evidence type="ECO:0000313" key="6">
    <source>
        <dbReference type="EMBL" id="KAJ2897392.1"/>
    </source>
</evidence>
<sequence>MPPRLSILQATRFSRAAVEPSPATSLTALFAGLSIQFRSAHILASLSDNKGAYNKRIRKGRGPSSGKGKTSGRGHKGQRQHGHVHPWFQGGQTPLIRSKGQKGFINLHKLDMTEINVGTIQKYIDEGRLDVKKQITVKELWDAKLLTRLRDGVKLLAGGMEELKAPIDIMVSRASTQAIAAVEAAGGKVVTRYYTKDSMARLIKGLSISTDKPLPVGRRHVAKVLEEHRARDKFYYRLPDPTGRKDIEYYRDPAHRGYMSHLLQAGESPSLFYKVPPQIKKRTIAEEKAAAKLGRDASGPKKRVDTMRLWE</sequence>
<dbReference type="InterPro" id="IPR021131">
    <property type="entry name" value="Ribosomal_uL15/eL18"/>
</dbReference>
<dbReference type="SUPFAM" id="SSF52080">
    <property type="entry name" value="Ribosomal proteins L15p and L18e"/>
    <property type="match status" value="1"/>
</dbReference>
<dbReference type="InterPro" id="IPR005749">
    <property type="entry name" value="Ribosomal_uL15_bac-type"/>
</dbReference>
<feature type="region of interest" description="Disordered" evidence="4">
    <location>
        <begin position="290"/>
        <end position="311"/>
    </location>
</feature>
<dbReference type="PANTHER" id="PTHR12934">
    <property type="entry name" value="50S RIBOSOMAL PROTEIN L15"/>
    <property type="match status" value="1"/>
</dbReference>
<dbReference type="Pfam" id="PF00828">
    <property type="entry name" value="Ribosomal_L27A"/>
    <property type="match status" value="1"/>
</dbReference>
<keyword evidence="2 6" id="KW-0689">Ribosomal protein</keyword>
<dbReference type="GO" id="GO:0005762">
    <property type="term" value="C:mitochondrial large ribosomal subunit"/>
    <property type="evidence" value="ECO:0007669"/>
    <property type="project" value="TreeGrafter"/>
</dbReference>
<dbReference type="GO" id="GO:0006412">
    <property type="term" value="P:translation"/>
    <property type="evidence" value="ECO:0007669"/>
    <property type="project" value="InterPro"/>
</dbReference>
<dbReference type="Gene3D" id="3.100.10.10">
    <property type="match status" value="1"/>
</dbReference>
<evidence type="ECO:0000259" key="5">
    <source>
        <dbReference type="Pfam" id="PF00828"/>
    </source>
</evidence>
<evidence type="ECO:0000256" key="1">
    <source>
        <dbReference type="ARBA" id="ARBA00007320"/>
    </source>
</evidence>
<name>A0AAD5RLK1_9PEZI</name>
<feature type="compositionally biased region" description="Basic residues" evidence="4">
    <location>
        <begin position="70"/>
        <end position="84"/>
    </location>
</feature>
<proteinExistence type="inferred from homology"/>
<keyword evidence="7" id="KW-1185">Reference proteome</keyword>
<feature type="domain" description="Large ribosomal subunit protein uL15/eL18" evidence="5">
    <location>
        <begin position="114"/>
        <end position="190"/>
    </location>
</feature>
<dbReference type="PANTHER" id="PTHR12934:SF11">
    <property type="entry name" value="LARGE RIBOSOMAL SUBUNIT PROTEIN UL15M"/>
    <property type="match status" value="1"/>
</dbReference>
<dbReference type="HAMAP" id="MF_01341">
    <property type="entry name" value="Ribosomal_uL15"/>
    <property type="match status" value="1"/>
</dbReference>
<dbReference type="EMBL" id="JAKWBI020000277">
    <property type="protein sequence ID" value="KAJ2897392.1"/>
    <property type="molecule type" value="Genomic_DNA"/>
</dbReference>
<protein>
    <submittedName>
        <fullName evidence="6">54s ribosomal protein l10 protein</fullName>
    </submittedName>
</protein>
<dbReference type="InterPro" id="IPR030878">
    <property type="entry name" value="Ribosomal_uL15"/>
</dbReference>
<dbReference type="GO" id="GO:0003735">
    <property type="term" value="F:structural constituent of ribosome"/>
    <property type="evidence" value="ECO:0007669"/>
    <property type="project" value="InterPro"/>
</dbReference>
<accession>A0AAD5RLK1</accession>
<gene>
    <name evidence="6" type="ORF">MKZ38_004693</name>
</gene>
<comment type="caution">
    <text evidence="6">The sequence shown here is derived from an EMBL/GenBank/DDBJ whole genome shotgun (WGS) entry which is preliminary data.</text>
</comment>
<dbReference type="Proteomes" id="UP001201980">
    <property type="component" value="Unassembled WGS sequence"/>
</dbReference>
<dbReference type="AlphaFoldDB" id="A0AAD5RLK1"/>
<comment type="similarity">
    <text evidence="1">Belongs to the universal ribosomal protein uL15 family.</text>
</comment>
<keyword evidence="3" id="KW-0687">Ribonucleoprotein</keyword>
<dbReference type="NCBIfam" id="TIGR01071">
    <property type="entry name" value="rplO_bact"/>
    <property type="match status" value="1"/>
</dbReference>